<protein>
    <submittedName>
        <fullName evidence="3">Protein-disulfide reductase DsbD family protein</fullName>
    </submittedName>
</protein>
<sequence>MTKFLLAGLICFMGIAVTANAQSSKAVKWNYSSKKIANNTYEVHLTATISGDYHMYAQNAGVDGPLPTVFSFTKNPLLTLDGKVKEVGKLVKKFESAWSGEVNYYEKTVDFVQVVKVKGSAKTNLAGKVEFMVCNEEQCLPPAEVDFTVNIGG</sequence>
<dbReference type="Gene3D" id="2.60.40.1250">
    <property type="entry name" value="Thiol:disulfide interchange protein DsbD, N-terminal domain"/>
    <property type="match status" value="1"/>
</dbReference>
<feature type="domain" description="Thiol:disulfide interchange protein DsbD N-terminal" evidence="2">
    <location>
        <begin position="37"/>
        <end position="148"/>
    </location>
</feature>
<feature type="chain" id="PRO_5042464741" evidence="1">
    <location>
        <begin position="22"/>
        <end position="153"/>
    </location>
</feature>
<dbReference type="InterPro" id="IPR036929">
    <property type="entry name" value="DsbDN_sf"/>
</dbReference>
<proteinExistence type="predicted"/>
<dbReference type="InterPro" id="IPR028250">
    <property type="entry name" value="DsbDN"/>
</dbReference>
<name>A0AAJ5WVV8_9BACT</name>
<organism evidence="3 4">
    <name type="scientific">Candidatus Pseudobacter hemicellulosilyticus</name>
    <dbReference type="NCBI Taxonomy" id="3121375"/>
    <lineage>
        <taxon>Bacteria</taxon>
        <taxon>Pseudomonadati</taxon>
        <taxon>Bacteroidota</taxon>
        <taxon>Chitinophagia</taxon>
        <taxon>Chitinophagales</taxon>
        <taxon>Chitinophagaceae</taxon>
        <taxon>Pseudobacter</taxon>
    </lineage>
</organism>
<dbReference type="EMBL" id="CP119311">
    <property type="protein sequence ID" value="WEK37750.1"/>
    <property type="molecule type" value="Genomic_DNA"/>
</dbReference>
<accession>A0AAJ5WVV8</accession>
<gene>
    <name evidence="3" type="ORF">P0Y53_09570</name>
</gene>
<feature type="signal peptide" evidence="1">
    <location>
        <begin position="1"/>
        <end position="21"/>
    </location>
</feature>
<dbReference type="AlphaFoldDB" id="A0AAJ5WVV8"/>
<evidence type="ECO:0000313" key="4">
    <source>
        <dbReference type="Proteomes" id="UP001220610"/>
    </source>
</evidence>
<evidence type="ECO:0000313" key="3">
    <source>
        <dbReference type="EMBL" id="WEK37750.1"/>
    </source>
</evidence>
<evidence type="ECO:0000256" key="1">
    <source>
        <dbReference type="SAM" id="SignalP"/>
    </source>
</evidence>
<dbReference type="Proteomes" id="UP001220610">
    <property type="component" value="Chromosome"/>
</dbReference>
<reference evidence="3" key="1">
    <citation type="submission" date="2023-03" db="EMBL/GenBank/DDBJ databases">
        <title>Andean soil-derived lignocellulolytic bacterial consortium as a source of novel taxa and putative plastic-active enzymes.</title>
        <authorList>
            <person name="Diaz-Garcia L."/>
            <person name="Chuvochina M."/>
            <person name="Feuerriegel G."/>
            <person name="Bunk B."/>
            <person name="Sproer C."/>
            <person name="Streit W.R."/>
            <person name="Rodriguez L.M."/>
            <person name="Overmann J."/>
            <person name="Jimenez D.J."/>
        </authorList>
    </citation>
    <scope>NUCLEOTIDE SEQUENCE</scope>
    <source>
        <strain evidence="3">MAG 7</strain>
    </source>
</reference>
<evidence type="ECO:0000259" key="2">
    <source>
        <dbReference type="Pfam" id="PF11412"/>
    </source>
</evidence>
<dbReference type="Pfam" id="PF11412">
    <property type="entry name" value="DsbD_N"/>
    <property type="match status" value="1"/>
</dbReference>
<keyword evidence="1" id="KW-0732">Signal</keyword>